<feature type="compositionally biased region" description="Basic residues" evidence="1">
    <location>
        <begin position="116"/>
        <end position="127"/>
    </location>
</feature>
<feature type="compositionally biased region" description="Basic and acidic residues" evidence="1">
    <location>
        <begin position="1"/>
        <end position="15"/>
    </location>
</feature>
<name>A0A7E5VU75_TRINI</name>
<feature type="compositionally biased region" description="Basic and acidic residues" evidence="1">
    <location>
        <begin position="849"/>
        <end position="876"/>
    </location>
</feature>
<feature type="region of interest" description="Disordered" evidence="1">
    <location>
        <begin position="700"/>
        <end position="766"/>
    </location>
</feature>
<feature type="region of interest" description="Disordered" evidence="1">
    <location>
        <begin position="531"/>
        <end position="565"/>
    </location>
</feature>
<dbReference type="RefSeq" id="XP_026731888.1">
    <property type="nucleotide sequence ID" value="XM_026876087.1"/>
</dbReference>
<feature type="compositionally biased region" description="Basic and acidic residues" evidence="1">
    <location>
        <begin position="816"/>
        <end position="840"/>
    </location>
</feature>
<reference evidence="3" key="1">
    <citation type="submission" date="2025-08" db="UniProtKB">
        <authorList>
            <consortium name="RefSeq"/>
        </authorList>
    </citation>
    <scope>IDENTIFICATION</scope>
</reference>
<feature type="compositionally biased region" description="Low complexity" evidence="1">
    <location>
        <begin position="1020"/>
        <end position="1033"/>
    </location>
</feature>
<feature type="compositionally biased region" description="Basic residues" evidence="1">
    <location>
        <begin position="746"/>
        <end position="755"/>
    </location>
</feature>
<feature type="region of interest" description="Disordered" evidence="1">
    <location>
        <begin position="1003"/>
        <end position="1068"/>
    </location>
</feature>
<dbReference type="InParanoid" id="A0A7E5VU75"/>
<proteinExistence type="predicted"/>
<feature type="region of interest" description="Disordered" evidence="1">
    <location>
        <begin position="787"/>
        <end position="977"/>
    </location>
</feature>
<sequence>MAPPPEYDKEPKAPDKSATNISTEDSKLIHNLVNDQHTNSDHKPTNTVAAVEVENNKHVETLDDGQLRALLDEAITYKCPKDREGKSSLFKELLEEVEQDEQACEAAARTLSGARGGRRGARGRRALPHSNSLQDLVAALAAEPAPRRHHVRHHAPAPAHSNVSARAIHGGSLPSGVDTSSLLSEEPARGAGYLATVRCVNPPPLAERRVSASDANTPAEMELLNRRSKPMFPMTYTARATLEIGSGSVCSGRAVTTTTASNQVAHETRRDPGLLYGHLLPKNQRNRPKNKPEIPQSEKLMNALLPKKTDREDGSLEHNLNVDLKSSNKYISDPCSTEFSHVNVDTMEETNLHRVPHSVEQTEAADSNNGIELTEFKSSVSPENITKNTFADFFATQQELLNSLNNLEETGEENEIITTHEIENIPDEIESHECIQIIPEELITTNECVSNEPQELTEISDMTFVVYDVIDLDAAVVKEWFDSSAENNDVITNSEEATDDGTVIERMLAEIPNNSFIFLTVPQPLIYPAYTDNTKSTSDSNNNDSKPVLVNEEKEQPPLECPVNNDTEEKTVIDKNALKVLLLQNLFKNNIIENPSGDAGVSAITGEEVDSAISFSCITTPEVVASCNTTSSSAQSAVAVDPKPLQLGAGYRAVASLVGAAPAPAEPPPQVVAHAYLAQARRAAPDSAATPIHPRSMISSSFNGLPLSRPNYGSTGSSATDDYKKSLDENGNSVQGFSSPLSGSSQHKKPRRKKSSKNETVIDCQQIDGYQGDKDVNELLRFIESNADNGRTPKLGRVKHKDDSDDKSGKKRSTERRKDKENKIKRASSLEELSRTKIEDLTDVAESPLRGDKKDRRGDNTPAKAERRSWGEDARDALAYTELAADSPAAAAELTDFQTVTKKRKPRRRTDEHDREPAPRRARPPSPRARRESAPPSDRSNDSNDDMDSVHSLPAAPPAPPPPAAPAPPHASYAEIARTRHNIPDLIESCNFYAEGAAAAAGDAAGDAPGEAGGDGGADASGDADGYPALEARAAARRRDLKPAPPLRRERKPAPPPQEAPDVVADRRPPVILLDSAARPRDMDGVTFGFDINEQLLSSGARRPRCDLLRDAPEPGVRVRTACAALRYVAPEPPPDTAALLQLVDYVGAAWEDVVRCGGGKVRYFNE</sequence>
<gene>
    <name evidence="3" type="primary">LOC113496765</name>
</gene>
<dbReference type="Proteomes" id="UP000322000">
    <property type="component" value="Chromosome 8"/>
</dbReference>
<feature type="region of interest" description="Disordered" evidence="1">
    <location>
        <begin position="1"/>
        <end position="24"/>
    </location>
</feature>
<feature type="compositionally biased region" description="Low complexity" evidence="1">
    <location>
        <begin position="531"/>
        <end position="546"/>
    </location>
</feature>
<dbReference type="AlphaFoldDB" id="A0A7E5VU75"/>
<feature type="region of interest" description="Disordered" evidence="1">
    <location>
        <begin position="277"/>
        <end position="297"/>
    </location>
</feature>
<organism evidence="2 3">
    <name type="scientific">Trichoplusia ni</name>
    <name type="common">Cabbage looper</name>
    <dbReference type="NCBI Taxonomy" id="7111"/>
    <lineage>
        <taxon>Eukaryota</taxon>
        <taxon>Metazoa</taxon>
        <taxon>Ecdysozoa</taxon>
        <taxon>Arthropoda</taxon>
        <taxon>Hexapoda</taxon>
        <taxon>Insecta</taxon>
        <taxon>Pterygota</taxon>
        <taxon>Neoptera</taxon>
        <taxon>Endopterygota</taxon>
        <taxon>Lepidoptera</taxon>
        <taxon>Glossata</taxon>
        <taxon>Ditrysia</taxon>
        <taxon>Noctuoidea</taxon>
        <taxon>Noctuidae</taxon>
        <taxon>Plusiinae</taxon>
        <taxon>Trichoplusia</taxon>
    </lineage>
</organism>
<feature type="compositionally biased region" description="Pro residues" evidence="1">
    <location>
        <begin position="955"/>
        <end position="969"/>
    </location>
</feature>
<keyword evidence="2" id="KW-1185">Reference proteome</keyword>
<evidence type="ECO:0000313" key="2">
    <source>
        <dbReference type="Proteomes" id="UP000322000"/>
    </source>
</evidence>
<feature type="compositionally biased region" description="Polar residues" evidence="1">
    <location>
        <begin position="711"/>
        <end position="720"/>
    </location>
</feature>
<protein>
    <submittedName>
        <fullName evidence="3">Uncharacterized protein LOC113496765</fullName>
    </submittedName>
</protein>
<accession>A0A7E5VU75</accession>
<dbReference type="OrthoDB" id="6426920at2759"/>
<feature type="compositionally biased region" description="Polar residues" evidence="1">
    <location>
        <begin position="729"/>
        <end position="745"/>
    </location>
</feature>
<evidence type="ECO:0000256" key="1">
    <source>
        <dbReference type="SAM" id="MobiDB-lite"/>
    </source>
</evidence>
<dbReference type="KEGG" id="tnl:113496765"/>
<dbReference type="GeneID" id="113496765"/>
<feature type="compositionally biased region" description="Basic and acidic residues" evidence="1">
    <location>
        <begin position="909"/>
        <end position="919"/>
    </location>
</feature>
<feature type="region of interest" description="Disordered" evidence="1">
    <location>
        <begin position="110"/>
        <end position="129"/>
    </location>
</feature>
<evidence type="ECO:0000313" key="3">
    <source>
        <dbReference type="RefSeq" id="XP_026731888.1"/>
    </source>
</evidence>